<dbReference type="EMBL" id="JAJSRF020000001">
    <property type="protein sequence ID" value="MDM3955385.1"/>
    <property type="molecule type" value="Genomic_DNA"/>
</dbReference>
<evidence type="ECO:0000313" key="2">
    <source>
        <dbReference type="Proteomes" id="UP001165439"/>
    </source>
</evidence>
<accession>A0AAW7HRR0</accession>
<dbReference type="NCBIfam" id="NF040700">
    <property type="entry name" value="VPA1262_N_dom"/>
    <property type="match status" value="1"/>
</dbReference>
<organism evidence="1 2">
    <name type="scientific">Pseudomonas alloputida</name>
    <dbReference type="NCBI Taxonomy" id="1940621"/>
    <lineage>
        <taxon>Bacteria</taxon>
        <taxon>Pseudomonadati</taxon>
        <taxon>Pseudomonadota</taxon>
        <taxon>Gammaproteobacteria</taxon>
        <taxon>Pseudomonadales</taxon>
        <taxon>Pseudomonadaceae</taxon>
        <taxon>Pseudomonas</taxon>
    </lineage>
</organism>
<evidence type="ECO:0000313" key="1">
    <source>
        <dbReference type="EMBL" id="MDM3955385.1"/>
    </source>
</evidence>
<sequence length="565" mass="63260">MTQARSQNIKEAVGALNYLITPGVLGQFTWFEAVEVIAFGTDSDGKKVVRNIFSIYVAEQGEKPISPKSPFIDAKSKKLKGFDGWSFRVSKRPVDIGELMASLCSYGRSGTWAPPGQPALEVGSLVAAPPVFCPPNSRIEVPLNAVLKNNYWSGSYLVELKDEGKSRLVDLVRKEALFEELSEWLVTMLPLNLAIVPDRIGDVLFQIPANALLAEFRRRPNMPLEICLAWSPVVSPRAIVGEYRIEHDGIISCLTRFDLSEGVTKIDIPQASGDLQFSVWDVENGVLLAASTTFAQGGKWRFSSETSSGMEAPRRFRVTSPNGDVEIHEIALMEPSGGWRNHRQPRHPEDVDWKAIRQLKAKMKQFVVSRKFLQYGLEGSNRQDERVRALDDLRVLIRSVSQGAVYLWDPYLSANDILNTLAFCTDAGTQLWGLTSVKPSKMRPDCSDDADDELTEADPAGATDRVKWITAQQELLNQAFTGSPCMKLEFRMSWGIQRSFHDRFLIFPGLGRGRTRVWSLGASINHIGAQHCIVQEVTYPEPVLQAFQSFWNQSAKPEHLIWKYS</sequence>
<reference evidence="1" key="1">
    <citation type="submission" date="2023-06" db="EMBL/GenBank/DDBJ databases">
        <title>MBL-encoding genomic islands in Pseudomonas spp. in Poland.</title>
        <authorList>
            <person name="Urbanowicz P."/>
            <person name="Izdebski R."/>
            <person name="Biedrzycka M."/>
            <person name="Gniadkowski M."/>
        </authorList>
    </citation>
    <scope>NUCLEOTIDE SEQUENCE</scope>
    <source>
        <strain evidence="1">NMI5768_13</strain>
    </source>
</reference>
<comment type="caution">
    <text evidence="1">The sequence shown here is derived from an EMBL/GenBank/DDBJ whole genome shotgun (WGS) entry which is preliminary data.</text>
</comment>
<dbReference type="GeneID" id="83678757"/>
<dbReference type="RefSeq" id="WP_139139500.1">
    <property type="nucleotide sequence ID" value="NZ_CP128540.1"/>
</dbReference>
<dbReference type="AlphaFoldDB" id="A0AAW7HRR0"/>
<proteinExistence type="predicted"/>
<gene>
    <name evidence="1" type="ORF">LU674_024125</name>
</gene>
<name>A0AAW7HRR0_9PSED</name>
<dbReference type="Proteomes" id="UP001165439">
    <property type="component" value="Unassembled WGS sequence"/>
</dbReference>
<protein>
    <submittedName>
        <fullName evidence="1">VPA1262 family N-terminal domain-containing protein</fullName>
    </submittedName>
</protein>